<evidence type="ECO:0000256" key="4">
    <source>
        <dbReference type="ARBA" id="ARBA00032976"/>
    </source>
</evidence>
<dbReference type="InterPro" id="IPR002509">
    <property type="entry name" value="NODB_dom"/>
</dbReference>
<dbReference type="Pfam" id="PF11959">
    <property type="entry name" value="DUF3473"/>
    <property type="match status" value="1"/>
</dbReference>
<name>A0A3D9HK73_9PROT</name>
<comment type="similarity">
    <text evidence="2">Belongs to the polysaccharide deacetylase family.</text>
</comment>
<sequence length="299" mass="34475">MSSDLLNAMSVDVEDYFQVQAFFGQIDRKDWDGIEARVERNTEKVMALFDRAGVKGTFFTLGWVAERYPALIRRIVENGHELASHGMAHYRADEQEPEVFREDIRRAKALLEDAGGAEVKGYRAATFSIGKKNMWAFDILGEEGYQYSSSINPVKHDLYGMPDSPRFAYRPRGENGILEIPVTTVVRKGQNIPCGGGGYFRLFPYMLFRHNLRTMQKADNQSANFYFHPWEVDPDQPKVPGISLKTRVRHYLNLGRMERRLERLMKDFRWGRMDEVYADLLEKRPAPSAEPLQEAVPSR</sequence>
<evidence type="ECO:0000259" key="6">
    <source>
        <dbReference type="Pfam" id="PF11959"/>
    </source>
</evidence>
<evidence type="ECO:0000259" key="5">
    <source>
        <dbReference type="Pfam" id="PF01522"/>
    </source>
</evidence>
<dbReference type="SUPFAM" id="SSF88713">
    <property type="entry name" value="Glycoside hydrolase/deacetylase"/>
    <property type="match status" value="1"/>
</dbReference>
<accession>A0A3D9HK73</accession>
<gene>
    <name evidence="7" type="ORF">DFP90_105236</name>
</gene>
<dbReference type="EMBL" id="QRDW01000005">
    <property type="protein sequence ID" value="RED49864.1"/>
    <property type="molecule type" value="Genomic_DNA"/>
</dbReference>
<dbReference type="InterPro" id="IPR011330">
    <property type="entry name" value="Glyco_hydro/deAcase_b/a-brl"/>
</dbReference>
<feature type="domain" description="DUF3473" evidence="6">
    <location>
        <begin position="149"/>
        <end position="277"/>
    </location>
</feature>
<dbReference type="CDD" id="cd10941">
    <property type="entry name" value="CE4_PuuE_HpPgdA_like_2"/>
    <property type="match status" value="1"/>
</dbReference>
<dbReference type="PANTHER" id="PTHR47561:SF1">
    <property type="entry name" value="POLYSACCHARIDE DEACETYLASE FAMILY PROTEIN (AFU_ORTHOLOGUE AFUA_6G05030)"/>
    <property type="match status" value="1"/>
</dbReference>
<comment type="function">
    <text evidence="1">Is involved in generating a small heat-stable compound (Nod), an acylated oligomer of N-acetylglucosamine, that stimulates mitosis in various plant protoplasts.</text>
</comment>
<proteinExistence type="inferred from homology"/>
<protein>
    <recommendedName>
        <fullName evidence="3">Chitooligosaccharide deacetylase</fullName>
    </recommendedName>
    <alternativeName>
        <fullName evidence="4">Nodulation protein B</fullName>
    </alternativeName>
</protein>
<dbReference type="Proteomes" id="UP000256845">
    <property type="component" value="Unassembled WGS sequence"/>
</dbReference>
<organism evidence="7 8">
    <name type="scientific">Aestuariispira insulae</name>
    <dbReference type="NCBI Taxonomy" id="1461337"/>
    <lineage>
        <taxon>Bacteria</taxon>
        <taxon>Pseudomonadati</taxon>
        <taxon>Pseudomonadota</taxon>
        <taxon>Alphaproteobacteria</taxon>
        <taxon>Rhodospirillales</taxon>
        <taxon>Kiloniellaceae</taxon>
        <taxon>Aestuariispira</taxon>
    </lineage>
</organism>
<dbReference type="Gene3D" id="3.20.20.370">
    <property type="entry name" value="Glycoside hydrolase/deacetylase"/>
    <property type="match status" value="1"/>
</dbReference>
<evidence type="ECO:0000256" key="3">
    <source>
        <dbReference type="ARBA" id="ARBA00020071"/>
    </source>
</evidence>
<dbReference type="InterPro" id="IPR014344">
    <property type="entry name" value="XrtA_polysacc_deacetyl"/>
</dbReference>
<comment type="caution">
    <text evidence="7">The sequence shown here is derived from an EMBL/GenBank/DDBJ whole genome shotgun (WGS) entry which is preliminary data.</text>
</comment>
<dbReference type="Pfam" id="PF01522">
    <property type="entry name" value="Polysacc_deac_1"/>
    <property type="match status" value="1"/>
</dbReference>
<keyword evidence="8" id="KW-1185">Reference proteome</keyword>
<evidence type="ECO:0000256" key="2">
    <source>
        <dbReference type="ARBA" id="ARBA00010973"/>
    </source>
</evidence>
<dbReference type="GO" id="GO:0016810">
    <property type="term" value="F:hydrolase activity, acting on carbon-nitrogen (but not peptide) bonds"/>
    <property type="evidence" value="ECO:0007669"/>
    <property type="project" value="InterPro"/>
</dbReference>
<evidence type="ECO:0000313" key="7">
    <source>
        <dbReference type="EMBL" id="RED49864.1"/>
    </source>
</evidence>
<evidence type="ECO:0000313" key="8">
    <source>
        <dbReference type="Proteomes" id="UP000256845"/>
    </source>
</evidence>
<dbReference type="NCBIfam" id="TIGR03006">
    <property type="entry name" value="pepcterm_polyde"/>
    <property type="match status" value="1"/>
</dbReference>
<dbReference type="PANTHER" id="PTHR47561">
    <property type="entry name" value="POLYSACCHARIDE DEACETYLASE FAMILY PROTEIN (AFU_ORTHOLOGUE AFUA_6G05030)"/>
    <property type="match status" value="1"/>
</dbReference>
<dbReference type="InterPro" id="IPR045235">
    <property type="entry name" value="PuuE_HpPgdA-like"/>
</dbReference>
<evidence type="ECO:0000256" key="1">
    <source>
        <dbReference type="ARBA" id="ARBA00003236"/>
    </source>
</evidence>
<dbReference type="InterPro" id="IPR022560">
    <property type="entry name" value="DUF3473"/>
</dbReference>
<dbReference type="GO" id="GO:0005975">
    <property type="term" value="P:carbohydrate metabolic process"/>
    <property type="evidence" value="ECO:0007669"/>
    <property type="project" value="InterPro"/>
</dbReference>
<feature type="domain" description="NodB homology" evidence="5">
    <location>
        <begin position="39"/>
        <end position="128"/>
    </location>
</feature>
<reference evidence="7 8" key="1">
    <citation type="submission" date="2018-07" db="EMBL/GenBank/DDBJ databases">
        <title>Genomic Encyclopedia of Type Strains, Phase III (KMG-III): the genomes of soil and plant-associated and newly described type strains.</title>
        <authorList>
            <person name="Whitman W."/>
        </authorList>
    </citation>
    <scope>NUCLEOTIDE SEQUENCE [LARGE SCALE GENOMIC DNA]</scope>
    <source>
        <strain evidence="7 8">CECT 8488</strain>
    </source>
</reference>
<dbReference type="AlphaFoldDB" id="A0A3D9HK73"/>